<feature type="compositionally biased region" description="Basic and acidic residues" evidence="1">
    <location>
        <begin position="93"/>
        <end position="113"/>
    </location>
</feature>
<name>A0AAN7GR61_9PEZI</name>
<dbReference type="Pfam" id="PF11338">
    <property type="entry name" value="DUF3140"/>
    <property type="match status" value="1"/>
</dbReference>
<proteinExistence type="predicted"/>
<dbReference type="InterPro" id="IPR021487">
    <property type="entry name" value="DUF3140"/>
</dbReference>
<evidence type="ECO:0000313" key="3">
    <source>
        <dbReference type="Proteomes" id="UP001301958"/>
    </source>
</evidence>
<reference evidence="2" key="2">
    <citation type="submission" date="2023-05" db="EMBL/GenBank/DDBJ databases">
        <authorList>
            <consortium name="Lawrence Berkeley National Laboratory"/>
            <person name="Steindorff A."/>
            <person name="Hensen N."/>
            <person name="Bonometti L."/>
            <person name="Westerberg I."/>
            <person name="Brannstrom I.O."/>
            <person name="Guillou S."/>
            <person name="Cros-Aarteil S."/>
            <person name="Calhoun S."/>
            <person name="Haridas S."/>
            <person name="Kuo A."/>
            <person name="Mondo S."/>
            <person name="Pangilinan J."/>
            <person name="Riley R."/>
            <person name="Labutti K."/>
            <person name="Andreopoulos B."/>
            <person name="Lipzen A."/>
            <person name="Chen C."/>
            <person name="Yanf M."/>
            <person name="Daum C."/>
            <person name="Ng V."/>
            <person name="Clum A."/>
            <person name="Ohm R."/>
            <person name="Martin F."/>
            <person name="Silar P."/>
            <person name="Natvig D."/>
            <person name="Lalanne C."/>
            <person name="Gautier V."/>
            <person name="Ament-Velasquez S.L."/>
            <person name="Kruys A."/>
            <person name="Hutchinson M.I."/>
            <person name="Powell A.J."/>
            <person name="Barry K."/>
            <person name="Miller A.N."/>
            <person name="Grigoriev I.V."/>
            <person name="Debuchy R."/>
            <person name="Gladieux P."/>
            <person name="Thoren M.H."/>
            <person name="Johannesson H."/>
        </authorList>
    </citation>
    <scope>NUCLEOTIDE SEQUENCE</scope>
    <source>
        <strain evidence="2">CBS 990.96</strain>
    </source>
</reference>
<comment type="caution">
    <text evidence="2">The sequence shown here is derived from an EMBL/GenBank/DDBJ whole genome shotgun (WGS) entry which is preliminary data.</text>
</comment>
<accession>A0AAN7GR61</accession>
<keyword evidence="3" id="KW-1185">Reference proteome</keyword>
<protein>
    <submittedName>
        <fullName evidence="2">Uncharacterized protein</fullName>
    </submittedName>
</protein>
<reference evidence="2" key="1">
    <citation type="journal article" date="2023" name="Mol. Phylogenet. Evol.">
        <title>Genome-scale phylogeny and comparative genomics of the fungal order Sordariales.</title>
        <authorList>
            <person name="Hensen N."/>
            <person name="Bonometti L."/>
            <person name="Westerberg I."/>
            <person name="Brannstrom I.O."/>
            <person name="Guillou S."/>
            <person name="Cros-Aarteil S."/>
            <person name="Calhoun S."/>
            <person name="Haridas S."/>
            <person name="Kuo A."/>
            <person name="Mondo S."/>
            <person name="Pangilinan J."/>
            <person name="Riley R."/>
            <person name="LaButti K."/>
            <person name="Andreopoulos B."/>
            <person name="Lipzen A."/>
            <person name="Chen C."/>
            <person name="Yan M."/>
            <person name="Daum C."/>
            <person name="Ng V."/>
            <person name="Clum A."/>
            <person name="Steindorff A."/>
            <person name="Ohm R.A."/>
            <person name="Martin F."/>
            <person name="Silar P."/>
            <person name="Natvig D.O."/>
            <person name="Lalanne C."/>
            <person name="Gautier V."/>
            <person name="Ament-Velasquez S.L."/>
            <person name="Kruys A."/>
            <person name="Hutchinson M.I."/>
            <person name="Powell A.J."/>
            <person name="Barry K."/>
            <person name="Miller A.N."/>
            <person name="Grigoriev I.V."/>
            <person name="Debuchy R."/>
            <person name="Gladieux P."/>
            <person name="Hiltunen Thoren M."/>
            <person name="Johannesson H."/>
        </authorList>
    </citation>
    <scope>NUCLEOTIDE SEQUENCE</scope>
    <source>
        <strain evidence="2">CBS 990.96</strain>
    </source>
</reference>
<gene>
    <name evidence="2" type="ORF">QBC38DRAFT_445933</name>
</gene>
<dbReference type="PANTHER" id="PTHR40630:SF1">
    <property type="entry name" value="DNA-BINDING PROTEIN"/>
    <property type="match status" value="1"/>
</dbReference>
<sequence>MASFRSSTAEFFEVVNMTLEELESWIGILSSKCSDNDLESADDFMKLKDGLVVDGIMRRNPERRVELCTPEDIDNMRRITGYVHLHLGSPNRDSNRDRNLKRWGHDTLKTQQQ</sequence>
<evidence type="ECO:0000256" key="1">
    <source>
        <dbReference type="SAM" id="MobiDB-lite"/>
    </source>
</evidence>
<organism evidence="2 3">
    <name type="scientific">Podospora fimiseda</name>
    <dbReference type="NCBI Taxonomy" id="252190"/>
    <lineage>
        <taxon>Eukaryota</taxon>
        <taxon>Fungi</taxon>
        <taxon>Dikarya</taxon>
        <taxon>Ascomycota</taxon>
        <taxon>Pezizomycotina</taxon>
        <taxon>Sordariomycetes</taxon>
        <taxon>Sordariomycetidae</taxon>
        <taxon>Sordariales</taxon>
        <taxon>Podosporaceae</taxon>
        <taxon>Podospora</taxon>
    </lineage>
</organism>
<dbReference type="Proteomes" id="UP001301958">
    <property type="component" value="Unassembled WGS sequence"/>
</dbReference>
<dbReference type="PANTHER" id="PTHR40630">
    <property type="entry name" value="POSSIBLE DNA-BINDING PROTEIN"/>
    <property type="match status" value="1"/>
</dbReference>
<evidence type="ECO:0000313" key="2">
    <source>
        <dbReference type="EMBL" id="KAK4225031.1"/>
    </source>
</evidence>
<feature type="region of interest" description="Disordered" evidence="1">
    <location>
        <begin position="87"/>
        <end position="113"/>
    </location>
</feature>
<dbReference type="AlphaFoldDB" id="A0AAN7GR61"/>
<dbReference type="EMBL" id="MU865377">
    <property type="protein sequence ID" value="KAK4225031.1"/>
    <property type="molecule type" value="Genomic_DNA"/>
</dbReference>